<dbReference type="AlphaFoldDB" id="A0AAW3T5L2"/>
<protein>
    <submittedName>
        <fullName evidence="2">Uncharacterized protein</fullName>
    </submittedName>
</protein>
<comment type="caution">
    <text evidence="2">The sequence shown here is derived from an EMBL/GenBank/DDBJ whole genome shotgun (WGS) entry which is preliminary data.</text>
</comment>
<name>A0AAW3T5L2_9MICO</name>
<sequence length="102" mass="10759">MFGRRRSPSPEPSDRPGLGIGALVQVVDTDRSGERWAGEPIGVIVAPGGNQHVGLPGVGEPLSWTVAFDDAAYTKDGRGPFERATVLSRQLVPIQPAPDTEA</sequence>
<evidence type="ECO:0000256" key="1">
    <source>
        <dbReference type="SAM" id="MobiDB-lite"/>
    </source>
</evidence>
<reference evidence="2 3" key="1">
    <citation type="submission" date="2020-07" db="EMBL/GenBank/DDBJ databases">
        <title>Above-ground endophytic microbial communities from plants in different locations in the United States.</title>
        <authorList>
            <person name="Frank C."/>
        </authorList>
    </citation>
    <scope>NUCLEOTIDE SEQUENCE [LARGE SCALE GENOMIC DNA]</scope>
    <source>
        <strain evidence="2 3">WPL5_2</strain>
    </source>
</reference>
<dbReference type="Proteomes" id="UP000590225">
    <property type="component" value="Unassembled WGS sequence"/>
</dbReference>
<dbReference type="EMBL" id="JACGXP010000002">
    <property type="protein sequence ID" value="MBA8990271.1"/>
    <property type="molecule type" value="Genomic_DNA"/>
</dbReference>
<feature type="region of interest" description="Disordered" evidence="1">
    <location>
        <begin position="1"/>
        <end position="20"/>
    </location>
</feature>
<organism evidence="2 3">
    <name type="scientific">Curtobacterium pusillum</name>
    <dbReference type="NCBI Taxonomy" id="69373"/>
    <lineage>
        <taxon>Bacteria</taxon>
        <taxon>Bacillati</taxon>
        <taxon>Actinomycetota</taxon>
        <taxon>Actinomycetes</taxon>
        <taxon>Micrococcales</taxon>
        <taxon>Microbacteriaceae</taxon>
        <taxon>Curtobacterium</taxon>
    </lineage>
</organism>
<gene>
    <name evidence="2" type="ORF">FHW23_001517</name>
</gene>
<dbReference type="RefSeq" id="WP_182515741.1">
    <property type="nucleotide sequence ID" value="NZ_JACGXP010000002.1"/>
</dbReference>
<proteinExistence type="predicted"/>
<accession>A0AAW3T5L2</accession>
<evidence type="ECO:0000313" key="3">
    <source>
        <dbReference type="Proteomes" id="UP000590225"/>
    </source>
</evidence>
<evidence type="ECO:0000313" key="2">
    <source>
        <dbReference type="EMBL" id="MBA8990271.1"/>
    </source>
</evidence>